<dbReference type="NCBIfam" id="TIGR00369">
    <property type="entry name" value="unchar_dom_1"/>
    <property type="match status" value="1"/>
</dbReference>
<gene>
    <name evidence="3" type="ORF">FNJ47_01585</name>
</gene>
<comment type="caution">
    <text evidence="3">The sequence shown here is derived from an EMBL/GenBank/DDBJ whole genome shotgun (WGS) entry which is preliminary data.</text>
</comment>
<dbReference type="InterPro" id="IPR029069">
    <property type="entry name" value="HotDog_dom_sf"/>
</dbReference>
<dbReference type="GO" id="GO:0005829">
    <property type="term" value="C:cytosol"/>
    <property type="evidence" value="ECO:0007669"/>
    <property type="project" value="TreeGrafter"/>
</dbReference>
<dbReference type="SUPFAM" id="SSF54637">
    <property type="entry name" value="Thioesterase/thiol ester dehydrase-isomerase"/>
    <property type="match status" value="1"/>
</dbReference>
<dbReference type="Pfam" id="PF03061">
    <property type="entry name" value="4HBT"/>
    <property type="match status" value="1"/>
</dbReference>
<evidence type="ECO:0000313" key="3">
    <source>
        <dbReference type="EMBL" id="NEU94552.1"/>
    </source>
</evidence>
<dbReference type="Gene3D" id="3.10.129.10">
    <property type="entry name" value="Hotdog Thioesterase"/>
    <property type="match status" value="1"/>
</dbReference>
<keyword evidence="1" id="KW-0378">Hydrolase</keyword>
<dbReference type="EMBL" id="VKHP01000003">
    <property type="protein sequence ID" value="NEU94552.1"/>
    <property type="molecule type" value="Genomic_DNA"/>
</dbReference>
<dbReference type="AlphaFoldDB" id="A0A6P1BAS7"/>
<dbReference type="InterPro" id="IPR003736">
    <property type="entry name" value="PAAI_dom"/>
</dbReference>
<dbReference type="RefSeq" id="WP_163149780.1">
    <property type="nucleotide sequence ID" value="NZ_VKHP01000003.1"/>
</dbReference>
<sequence length="172" mass="18041">MTEVPDKLALREISAGGHTGQLADRINASQAGSLPGLLEFQWLEAGRGYISGRFEIAAKHFSPHGLLHGASIVALADTACGFGCLASLPDGAIGFATGELKTNFIGAARAGSVSCEARLVHAGRTTQVWDAEIRSETTGKTIALFRCTQMLLYPPATAGDRTTPAERTGERS</sequence>
<reference evidence="3 4" key="1">
    <citation type="journal article" date="2020" name="Arch. Microbiol.">
        <title>Bradyrhizobium uaiense sp. nov., a new highly efficient cowpea symbiont.</title>
        <authorList>
            <person name="Cabral Michel D."/>
            <person name="Azarias Guimaraes A."/>
            <person name="Martins da Costa E."/>
            <person name="Soares de Carvalho T."/>
            <person name="Balsanelli E."/>
            <person name="Willems A."/>
            <person name="Maltempi de Souza E."/>
            <person name="de Souza Moreira F.M."/>
        </authorList>
    </citation>
    <scope>NUCLEOTIDE SEQUENCE [LARGE SCALE GENOMIC DNA]</scope>
    <source>
        <strain evidence="3 4">UFLA 03-164</strain>
    </source>
</reference>
<name>A0A6P1BAS7_9BRAD</name>
<protein>
    <submittedName>
        <fullName evidence="3">PaaI family thioesterase</fullName>
    </submittedName>
</protein>
<keyword evidence="4" id="KW-1185">Reference proteome</keyword>
<evidence type="ECO:0000256" key="1">
    <source>
        <dbReference type="ARBA" id="ARBA00022801"/>
    </source>
</evidence>
<dbReference type="Proteomes" id="UP000468531">
    <property type="component" value="Unassembled WGS sequence"/>
</dbReference>
<dbReference type="PANTHER" id="PTHR43240">
    <property type="entry name" value="1,4-DIHYDROXY-2-NAPHTHOYL-COA THIOESTERASE 1"/>
    <property type="match status" value="1"/>
</dbReference>
<accession>A0A6P1BAS7</accession>
<feature type="domain" description="Thioesterase" evidence="2">
    <location>
        <begin position="64"/>
        <end position="140"/>
    </location>
</feature>
<dbReference type="CDD" id="cd03443">
    <property type="entry name" value="PaaI_thioesterase"/>
    <property type="match status" value="1"/>
</dbReference>
<dbReference type="InterPro" id="IPR006683">
    <property type="entry name" value="Thioestr_dom"/>
</dbReference>
<evidence type="ECO:0000313" key="4">
    <source>
        <dbReference type="Proteomes" id="UP000468531"/>
    </source>
</evidence>
<organism evidence="3 4">
    <name type="scientific">Bradyrhizobium uaiense</name>
    <dbReference type="NCBI Taxonomy" id="2594946"/>
    <lineage>
        <taxon>Bacteria</taxon>
        <taxon>Pseudomonadati</taxon>
        <taxon>Pseudomonadota</taxon>
        <taxon>Alphaproteobacteria</taxon>
        <taxon>Hyphomicrobiales</taxon>
        <taxon>Nitrobacteraceae</taxon>
        <taxon>Bradyrhizobium</taxon>
    </lineage>
</organism>
<evidence type="ECO:0000259" key="2">
    <source>
        <dbReference type="Pfam" id="PF03061"/>
    </source>
</evidence>
<dbReference type="GO" id="GO:0061522">
    <property type="term" value="F:1,4-dihydroxy-2-naphthoyl-CoA thioesterase activity"/>
    <property type="evidence" value="ECO:0007669"/>
    <property type="project" value="TreeGrafter"/>
</dbReference>
<proteinExistence type="predicted"/>
<dbReference type="PANTHER" id="PTHR43240:SF8">
    <property type="entry name" value="PHENYLACETIC ACID DEGRADATION-RELATED PROTEIN"/>
    <property type="match status" value="1"/>
</dbReference>